<keyword evidence="4 6" id="KW-1133">Transmembrane helix</keyword>
<dbReference type="PANTHER" id="PTHR13605">
    <property type="entry name" value="ER MEMBRANE PROTEIN COMPLEX SUBUNIT 7"/>
    <property type="match status" value="1"/>
</dbReference>
<proteinExistence type="predicted"/>
<evidence type="ECO:0000313" key="8">
    <source>
        <dbReference type="EMBL" id="WPH03185.1"/>
    </source>
</evidence>
<evidence type="ECO:0000256" key="6">
    <source>
        <dbReference type="SAM" id="Phobius"/>
    </source>
</evidence>
<dbReference type="PANTHER" id="PTHR13605:SF4">
    <property type="entry name" value="ER MEMBRANE PROTEIN COMPLEX SUBUNIT 7"/>
    <property type="match status" value="1"/>
</dbReference>
<keyword evidence="2 6" id="KW-0812">Transmembrane</keyword>
<dbReference type="InterPro" id="IPR019008">
    <property type="entry name" value="Beta_sandwich_EMC7"/>
</dbReference>
<dbReference type="AlphaFoldDB" id="A0AAQ3M933"/>
<evidence type="ECO:0000259" key="7">
    <source>
        <dbReference type="Pfam" id="PF09430"/>
    </source>
</evidence>
<accession>A0AAQ3M933</accession>
<reference evidence="8 9" key="1">
    <citation type="submission" date="2023-11" db="EMBL/GenBank/DDBJ databases">
        <title>An acidophilic fungus is an integral part of prey digestion in a carnivorous sundew plant.</title>
        <authorList>
            <person name="Tsai I.J."/>
        </authorList>
    </citation>
    <scope>NUCLEOTIDE SEQUENCE [LARGE SCALE GENOMIC DNA]</scope>
    <source>
        <strain evidence="8">169a</strain>
    </source>
</reference>
<evidence type="ECO:0000256" key="2">
    <source>
        <dbReference type="ARBA" id="ARBA00022692"/>
    </source>
</evidence>
<dbReference type="Pfam" id="PF09430">
    <property type="entry name" value="EMC7_beta-sandw"/>
    <property type="match status" value="1"/>
</dbReference>
<evidence type="ECO:0000256" key="1">
    <source>
        <dbReference type="ARBA" id="ARBA00004167"/>
    </source>
</evidence>
<name>A0AAQ3M933_9PEZI</name>
<gene>
    <name evidence="8" type="ORF">R9X50_00606100</name>
</gene>
<protein>
    <recommendedName>
        <fullName evidence="7">ER membrane protein complex subunit 7 beta-sandwich domain-containing protein</fullName>
    </recommendedName>
</protein>
<feature type="domain" description="ER membrane protein complex subunit 7 beta-sandwich" evidence="7">
    <location>
        <begin position="84"/>
        <end position="211"/>
    </location>
</feature>
<evidence type="ECO:0000256" key="5">
    <source>
        <dbReference type="ARBA" id="ARBA00023136"/>
    </source>
</evidence>
<feature type="transmembrane region" description="Helical" evidence="6">
    <location>
        <begin position="208"/>
        <end position="226"/>
    </location>
</feature>
<keyword evidence="3" id="KW-0732">Signal</keyword>
<evidence type="ECO:0000256" key="4">
    <source>
        <dbReference type="ARBA" id="ARBA00022989"/>
    </source>
</evidence>
<dbReference type="InterPro" id="IPR039163">
    <property type="entry name" value="EMC7"/>
</dbReference>
<dbReference type="EMBL" id="CP138589">
    <property type="protein sequence ID" value="WPH03185.1"/>
    <property type="molecule type" value="Genomic_DNA"/>
</dbReference>
<evidence type="ECO:0000256" key="3">
    <source>
        <dbReference type="ARBA" id="ARBA00022729"/>
    </source>
</evidence>
<organism evidence="8 9">
    <name type="scientific">Acrodontium crateriforme</name>
    <dbReference type="NCBI Taxonomy" id="150365"/>
    <lineage>
        <taxon>Eukaryota</taxon>
        <taxon>Fungi</taxon>
        <taxon>Dikarya</taxon>
        <taxon>Ascomycota</taxon>
        <taxon>Pezizomycotina</taxon>
        <taxon>Dothideomycetes</taxon>
        <taxon>Dothideomycetidae</taxon>
        <taxon>Mycosphaerellales</taxon>
        <taxon>Teratosphaeriaceae</taxon>
        <taxon>Acrodontium</taxon>
    </lineage>
</organism>
<sequence length="274" mass="30309">MQLWPENTGRASDSSWPVYAKLKWLLVDGDIIESLFHPQHERRTGLSVLIDMILQTSLSLLVGAALASAASLTVSIPSTQLLPNPATLPPSTHAVLLGPPGVRYDVPIRRDNTFIFPDLAEASYLLTIHSRDYFFNPLRVDVTKAGDESQQETIEAWQTFRGNEWGNKGSSYGSGIDSLVTEVKPAMHKAFYQARGGFNILDFLKSPMILIGLFSVVMIFGMPYLLENMDPETKAEFEEMQKTSPLTEAQNSASQLQNFDLAGWLAGGSKDSKR</sequence>
<dbReference type="GO" id="GO:0072546">
    <property type="term" value="C:EMC complex"/>
    <property type="evidence" value="ECO:0007669"/>
    <property type="project" value="TreeGrafter"/>
</dbReference>
<dbReference type="Proteomes" id="UP001303373">
    <property type="component" value="Chromosome 10"/>
</dbReference>
<keyword evidence="9" id="KW-1185">Reference proteome</keyword>
<keyword evidence="5 6" id="KW-0472">Membrane</keyword>
<comment type="subcellular location">
    <subcellularLocation>
        <location evidence="1">Membrane</location>
        <topology evidence="1">Single-pass membrane protein</topology>
    </subcellularLocation>
</comment>
<evidence type="ECO:0000313" key="9">
    <source>
        <dbReference type="Proteomes" id="UP001303373"/>
    </source>
</evidence>